<dbReference type="Gramene" id="TraesRN5B0100405100.1">
    <property type="protein sequence ID" value="TraesRN5B0100405100.1"/>
    <property type="gene ID" value="TraesRN5B0100405100"/>
</dbReference>
<evidence type="ECO:0000313" key="2">
    <source>
        <dbReference type="EnsemblPlants" id="TraesCS5B02G145600.1.cds1"/>
    </source>
</evidence>
<protein>
    <submittedName>
        <fullName evidence="2">Uncharacterized protein</fullName>
    </submittedName>
</protein>
<dbReference type="Gramene" id="TraesCS5B02G145600.1">
    <property type="protein sequence ID" value="TraesCS5B02G145600.1.cds1"/>
    <property type="gene ID" value="TraesCS5B02G145600"/>
</dbReference>
<keyword evidence="3" id="KW-1185">Reference proteome</keyword>
<evidence type="ECO:0000313" key="3">
    <source>
        <dbReference type="Proteomes" id="UP000019116"/>
    </source>
</evidence>
<reference evidence="2" key="2">
    <citation type="submission" date="2018-10" db="UniProtKB">
        <authorList>
            <consortium name="EnsemblPlants"/>
        </authorList>
    </citation>
    <scope>IDENTIFICATION</scope>
</reference>
<sequence length="97" mass="10708">MDQSIPFSRAYASDSDDDGPDEEIDEEGFTPKEAQAFKKVFGRGHKTPLFRDLSLVDEATVDGGKCISLGCRPSSHRDLEDGKNGIYLGCEFQSFLD</sequence>
<reference evidence="2" key="1">
    <citation type="submission" date="2018-08" db="EMBL/GenBank/DDBJ databases">
        <authorList>
            <person name="Rossello M."/>
        </authorList>
    </citation>
    <scope>NUCLEOTIDE SEQUENCE [LARGE SCALE GENOMIC DNA]</scope>
    <source>
        <strain evidence="2">cv. Chinese Spring</strain>
    </source>
</reference>
<dbReference type="EnsemblPlants" id="TraesCS5B02G145600.1">
    <property type="protein sequence ID" value="TraesCS5B02G145600.1.cds1"/>
    <property type="gene ID" value="TraesCS5B02G145600"/>
</dbReference>
<evidence type="ECO:0000256" key="1">
    <source>
        <dbReference type="SAM" id="MobiDB-lite"/>
    </source>
</evidence>
<name>A0A3B6LI72_WHEAT</name>
<dbReference type="Gramene" id="TraesCS5B03G0402900.1">
    <property type="protein sequence ID" value="TraesCS5B03G0402900.1.CDS1"/>
    <property type="gene ID" value="TraesCS5B03G0402900"/>
</dbReference>
<dbReference type="Gramene" id="TraesCAD_scaffold_002315_01G000100.1">
    <property type="protein sequence ID" value="TraesCAD_scaffold_002315_01G000100.1"/>
    <property type="gene ID" value="TraesCAD_scaffold_002315_01G000100"/>
</dbReference>
<proteinExistence type="predicted"/>
<accession>A0A3B6LI72</accession>
<feature type="compositionally biased region" description="Acidic residues" evidence="1">
    <location>
        <begin position="14"/>
        <end position="28"/>
    </location>
</feature>
<dbReference type="Gramene" id="TraesROB_scaffold_021741_01G000100.1">
    <property type="protein sequence ID" value="TraesROB_scaffold_021741_01G000100.1"/>
    <property type="gene ID" value="TraesROB_scaffold_021741_01G000100"/>
</dbReference>
<dbReference type="Proteomes" id="UP000019116">
    <property type="component" value="Chromosome 5B"/>
</dbReference>
<dbReference type="Gramene" id="TraesCLE_scaffold_018941_01G000100.1">
    <property type="protein sequence ID" value="TraesCLE_scaffold_018941_01G000100.1"/>
    <property type="gene ID" value="TraesCLE_scaffold_018941_01G000100"/>
</dbReference>
<feature type="region of interest" description="Disordered" evidence="1">
    <location>
        <begin position="1"/>
        <end position="30"/>
    </location>
</feature>
<dbReference type="PaxDb" id="4565-Traes_1AL_EDEECF053.1"/>
<organism evidence="2">
    <name type="scientific">Triticum aestivum</name>
    <name type="common">Wheat</name>
    <dbReference type="NCBI Taxonomy" id="4565"/>
    <lineage>
        <taxon>Eukaryota</taxon>
        <taxon>Viridiplantae</taxon>
        <taxon>Streptophyta</taxon>
        <taxon>Embryophyta</taxon>
        <taxon>Tracheophyta</taxon>
        <taxon>Spermatophyta</taxon>
        <taxon>Magnoliopsida</taxon>
        <taxon>Liliopsida</taxon>
        <taxon>Poales</taxon>
        <taxon>Poaceae</taxon>
        <taxon>BOP clade</taxon>
        <taxon>Pooideae</taxon>
        <taxon>Triticodae</taxon>
        <taxon>Triticeae</taxon>
        <taxon>Triticinae</taxon>
        <taxon>Triticum</taxon>
    </lineage>
</organism>
<dbReference type="Gramene" id="TraesWEE_scaffold_021070_01G000100.1">
    <property type="protein sequence ID" value="TraesWEE_scaffold_021070_01G000100.1"/>
    <property type="gene ID" value="TraesWEE_scaffold_021070_01G000100"/>
</dbReference>
<dbReference type="Gramene" id="TraesPARA_EIv1.0_1667840.1">
    <property type="protein sequence ID" value="TraesPARA_EIv1.0_1667840.1.CDS1"/>
    <property type="gene ID" value="TraesPARA_EIv1.0_1667840"/>
</dbReference>
<dbReference type="AlphaFoldDB" id="A0A3B6LI72"/>